<evidence type="ECO:0000313" key="2">
    <source>
        <dbReference type="EMBL" id="GBP75219.1"/>
    </source>
</evidence>
<dbReference type="Proteomes" id="UP000299102">
    <property type="component" value="Unassembled WGS sequence"/>
</dbReference>
<organism evidence="2 3">
    <name type="scientific">Eumeta variegata</name>
    <name type="common">Bagworm moth</name>
    <name type="synonym">Eumeta japonica</name>
    <dbReference type="NCBI Taxonomy" id="151549"/>
    <lineage>
        <taxon>Eukaryota</taxon>
        <taxon>Metazoa</taxon>
        <taxon>Ecdysozoa</taxon>
        <taxon>Arthropoda</taxon>
        <taxon>Hexapoda</taxon>
        <taxon>Insecta</taxon>
        <taxon>Pterygota</taxon>
        <taxon>Neoptera</taxon>
        <taxon>Endopterygota</taxon>
        <taxon>Lepidoptera</taxon>
        <taxon>Glossata</taxon>
        <taxon>Ditrysia</taxon>
        <taxon>Tineoidea</taxon>
        <taxon>Psychidae</taxon>
        <taxon>Oiketicinae</taxon>
        <taxon>Eumeta</taxon>
    </lineage>
</organism>
<feature type="region of interest" description="Disordered" evidence="1">
    <location>
        <begin position="232"/>
        <end position="255"/>
    </location>
</feature>
<name>A0A4C1YKP8_EUMVA</name>
<gene>
    <name evidence="2" type="ORF">EVAR_82889_1</name>
</gene>
<comment type="caution">
    <text evidence="2">The sequence shown here is derived from an EMBL/GenBank/DDBJ whole genome shotgun (WGS) entry which is preliminary data.</text>
</comment>
<protein>
    <submittedName>
        <fullName evidence="2">Uncharacterized protein</fullName>
    </submittedName>
</protein>
<evidence type="ECO:0000313" key="3">
    <source>
        <dbReference type="Proteomes" id="UP000299102"/>
    </source>
</evidence>
<dbReference type="EMBL" id="BGZK01001240">
    <property type="protein sequence ID" value="GBP75219.1"/>
    <property type="molecule type" value="Genomic_DNA"/>
</dbReference>
<proteinExistence type="predicted"/>
<sequence length="285" mass="30979">MLLRSRRDFIASINLRGARSRPPRTSSGYRDSLFRASLRSKLKRLAPFLGRRLVASFPRSPISSLDYSKRAKNSLIHTYMYVSEAEVASLLCPSGQDGAFPSELAGGRPPSNASCNTSLATARPRCYVAILSENSGSPLPTITPNLFPSAPLLSISLFLPSFHFYSKGPQRISGSFDVANMYRRRPVTDKDADKGRIPLARAATPRPPRAPPANRVPSRRYLVASSPSQAGTFAGRGVLRSGTRRGGRGSGEGTLFEIQGMSSLFLSRYSGTARRPSHPPPTVTR</sequence>
<dbReference type="AlphaFoldDB" id="A0A4C1YKP8"/>
<reference evidence="2 3" key="1">
    <citation type="journal article" date="2019" name="Commun. Biol.">
        <title>The bagworm genome reveals a unique fibroin gene that provides high tensile strength.</title>
        <authorList>
            <person name="Kono N."/>
            <person name="Nakamura H."/>
            <person name="Ohtoshi R."/>
            <person name="Tomita M."/>
            <person name="Numata K."/>
            <person name="Arakawa K."/>
        </authorList>
    </citation>
    <scope>NUCLEOTIDE SEQUENCE [LARGE SCALE GENOMIC DNA]</scope>
</reference>
<keyword evidence="3" id="KW-1185">Reference proteome</keyword>
<accession>A0A4C1YKP8</accession>
<evidence type="ECO:0000256" key="1">
    <source>
        <dbReference type="SAM" id="MobiDB-lite"/>
    </source>
</evidence>